<organism evidence="2 3">
    <name type="scientific">Aspergillus mulundensis</name>
    <dbReference type="NCBI Taxonomy" id="1810919"/>
    <lineage>
        <taxon>Eukaryota</taxon>
        <taxon>Fungi</taxon>
        <taxon>Dikarya</taxon>
        <taxon>Ascomycota</taxon>
        <taxon>Pezizomycotina</taxon>
        <taxon>Eurotiomycetes</taxon>
        <taxon>Eurotiomycetidae</taxon>
        <taxon>Eurotiales</taxon>
        <taxon>Aspergillaceae</taxon>
        <taxon>Aspergillus</taxon>
        <taxon>Aspergillus subgen. Nidulantes</taxon>
    </lineage>
</organism>
<reference evidence="2 3" key="1">
    <citation type="journal article" date="2018" name="IMA Fungus">
        <title>IMA Genome-F 9: Draft genome sequence of Annulohypoxylon stygium, Aspergillus mulundensis, Berkeleyomyces basicola (syn. Thielaviopsis basicola), Ceratocystis smalleyi, two Cercospora beticola strains, Coleophoma cylindrospora, Fusarium fracticaudum, Phialophora cf. hyalina, and Morchella septimelata.</title>
        <authorList>
            <person name="Wingfield B.D."/>
            <person name="Bills G.F."/>
            <person name="Dong Y."/>
            <person name="Huang W."/>
            <person name="Nel W.J."/>
            <person name="Swalarsk-Parry B.S."/>
            <person name="Vaghefi N."/>
            <person name="Wilken P.M."/>
            <person name="An Z."/>
            <person name="de Beer Z.W."/>
            <person name="De Vos L."/>
            <person name="Chen L."/>
            <person name="Duong T.A."/>
            <person name="Gao Y."/>
            <person name="Hammerbacher A."/>
            <person name="Kikkert J.R."/>
            <person name="Li Y."/>
            <person name="Li H."/>
            <person name="Li K."/>
            <person name="Li Q."/>
            <person name="Liu X."/>
            <person name="Ma X."/>
            <person name="Naidoo K."/>
            <person name="Pethybridge S.J."/>
            <person name="Sun J."/>
            <person name="Steenkamp E.T."/>
            <person name="van der Nest M.A."/>
            <person name="van Wyk S."/>
            <person name="Wingfield M.J."/>
            <person name="Xiong C."/>
            <person name="Yue Q."/>
            <person name="Zhang X."/>
        </authorList>
    </citation>
    <scope>NUCLEOTIDE SEQUENCE [LARGE SCALE GENOMIC DNA]</scope>
    <source>
        <strain evidence="2 3">DSM 5745</strain>
    </source>
</reference>
<proteinExistence type="predicted"/>
<accession>A0A3D8SJX5</accession>
<comment type="caution">
    <text evidence="2">The sequence shown here is derived from an EMBL/GenBank/DDBJ whole genome shotgun (WGS) entry which is preliminary data.</text>
</comment>
<dbReference type="GeneID" id="38113090"/>
<evidence type="ECO:0000259" key="1">
    <source>
        <dbReference type="PROSITE" id="PS50181"/>
    </source>
</evidence>
<dbReference type="AlphaFoldDB" id="A0A3D8SJX5"/>
<dbReference type="InterPro" id="IPR001810">
    <property type="entry name" value="F-box_dom"/>
</dbReference>
<sequence length="467" mass="51513">MSNPSTADPYKKKVSLTALPVELILQITSSLRTRDLSALRLTNTHLSTIVDPQFTKKAFSTLSTNLSTPSLHRLNQISTSRFAPAVTHLLINPNPSTFHNALGYGTPWPRTQESWERNPKSGPATLARILSNLPNCTAFSLKQIGLDFGVRGYTDLLPQPVWNAKKSERVVLSDVVALLLTLLQHEKRSVSSFELEAVHEGINKTGLTLIASAFLIEGFAPAKYDFAIFGGLKELKVSYTLEHPLHGKFVAEILSHAPALENLLLNVRSATARGGRALFSTIFAVDFKCPFSLRRFKLAGARNNRHLVSRAGLARFILAQRGTLRVLDLTTIRLMETGNADADADADWDPVSGRHKGNEWVLFFSALKSASFPALRRIHLAGLELQDGYPTLDENMEQDVPCHKHVVFLAEAEFVPLGMDVPLLRGGKETACVRYDGCVEGVGAVLGMVCKCVVLRECEYVREAWMD</sequence>
<dbReference type="RefSeq" id="XP_026605602.1">
    <property type="nucleotide sequence ID" value="XM_026744736.1"/>
</dbReference>
<keyword evidence="3" id="KW-1185">Reference proteome</keyword>
<dbReference type="EMBL" id="PVWQ01000003">
    <property type="protein sequence ID" value="RDW86078.1"/>
    <property type="molecule type" value="Genomic_DNA"/>
</dbReference>
<evidence type="ECO:0000313" key="2">
    <source>
        <dbReference type="EMBL" id="RDW86078.1"/>
    </source>
</evidence>
<protein>
    <recommendedName>
        <fullName evidence="1">F-box domain-containing protein</fullName>
    </recommendedName>
</protein>
<feature type="domain" description="F-box" evidence="1">
    <location>
        <begin position="13"/>
        <end position="62"/>
    </location>
</feature>
<dbReference type="Proteomes" id="UP000256690">
    <property type="component" value="Unassembled WGS sequence"/>
</dbReference>
<gene>
    <name evidence="2" type="ORF">DSM5745_02720</name>
</gene>
<name>A0A3D8SJX5_9EURO</name>
<evidence type="ECO:0000313" key="3">
    <source>
        <dbReference type="Proteomes" id="UP000256690"/>
    </source>
</evidence>
<dbReference type="OrthoDB" id="5279008at2759"/>
<dbReference type="PROSITE" id="PS50181">
    <property type="entry name" value="FBOX"/>
    <property type="match status" value="1"/>
</dbReference>